<keyword evidence="2 4" id="KW-0238">DNA-binding</keyword>
<name>A0A1H3JMY7_9EURY</name>
<evidence type="ECO:0000256" key="5">
    <source>
        <dbReference type="SAM" id="MobiDB-lite"/>
    </source>
</evidence>
<gene>
    <name evidence="8" type="ORF">SAMN05216564_10577</name>
</gene>
<evidence type="ECO:0000259" key="6">
    <source>
        <dbReference type="PROSITE" id="PS51898"/>
    </source>
</evidence>
<sequence length="335" mass="38106">MDSKTLVSEFRSRQETKKSEATAKSYGQALTELSKWLLNPGRELYDSNERDRDSKELWEATTADLRIHLRHLLSNGGYAGGTVNNRVIAINVFYQELEKMAEEGYSIPSVENPAEDLDVSGWSQLKNGTKKEQELKELHYLLPEEVKSLRENVTSPTLRNELIIRLLYQTGLRRAELAETRVEDIDTDSRTINVRATKTHLNRTVRYQPNLDTLLSRWLNVNRPALATAGSEYLFPTSHSERIYPEYINQIVKDAADAADLQDDVFTDAGGRTHVKITAHTLRHSYAVQSLKNGMDTRTLQKLMGHAQIETTEKYLRLSKDDVLEAARHYGAGSE</sequence>
<dbReference type="GO" id="GO:0003677">
    <property type="term" value="F:DNA binding"/>
    <property type="evidence" value="ECO:0007669"/>
    <property type="project" value="UniProtKB-UniRule"/>
</dbReference>
<dbReference type="InterPro" id="IPR011010">
    <property type="entry name" value="DNA_brk_join_enz"/>
</dbReference>
<protein>
    <submittedName>
        <fullName evidence="8">Integrase/recombinase XerD</fullName>
    </submittedName>
</protein>
<dbReference type="AlphaFoldDB" id="A0A1H3JMY7"/>
<dbReference type="PROSITE" id="PS51898">
    <property type="entry name" value="TYR_RECOMBINASE"/>
    <property type="match status" value="1"/>
</dbReference>
<evidence type="ECO:0000256" key="3">
    <source>
        <dbReference type="ARBA" id="ARBA00023172"/>
    </source>
</evidence>
<dbReference type="SUPFAM" id="SSF56349">
    <property type="entry name" value="DNA breaking-rejoining enzymes"/>
    <property type="match status" value="1"/>
</dbReference>
<dbReference type="GO" id="GO:0015074">
    <property type="term" value="P:DNA integration"/>
    <property type="evidence" value="ECO:0007669"/>
    <property type="project" value="InterPro"/>
</dbReference>
<feature type="compositionally biased region" description="Basic and acidic residues" evidence="5">
    <location>
        <begin position="10"/>
        <end position="21"/>
    </location>
</feature>
<dbReference type="CDD" id="cd00397">
    <property type="entry name" value="DNA_BRE_C"/>
    <property type="match status" value="1"/>
</dbReference>
<dbReference type="PROSITE" id="PS51900">
    <property type="entry name" value="CB"/>
    <property type="match status" value="1"/>
</dbReference>
<dbReference type="GO" id="GO:0006310">
    <property type="term" value="P:DNA recombination"/>
    <property type="evidence" value="ECO:0007669"/>
    <property type="project" value="UniProtKB-KW"/>
</dbReference>
<feature type="domain" description="Tyr recombinase" evidence="6">
    <location>
        <begin position="136"/>
        <end position="328"/>
    </location>
</feature>
<dbReference type="InterPro" id="IPR002104">
    <property type="entry name" value="Integrase_catalytic"/>
</dbReference>
<evidence type="ECO:0000256" key="2">
    <source>
        <dbReference type="ARBA" id="ARBA00023125"/>
    </source>
</evidence>
<organism evidence="8 9">
    <name type="scientific">Halopenitus persicus</name>
    <dbReference type="NCBI Taxonomy" id="1048396"/>
    <lineage>
        <taxon>Archaea</taxon>
        <taxon>Methanobacteriati</taxon>
        <taxon>Methanobacteriota</taxon>
        <taxon>Stenosarchaea group</taxon>
        <taxon>Halobacteria</taxon>
        <taxon>Halobacteriales</taxon>
        <taxon>Haloferacaceae</taxon>
        <taxon>Halopenitus</taxon>
    </lineage>
</organism>
<dbReference type="InterPro" id="IPR050090">
    <property type="entry name" value="Tyrosine_recombinase_XerCD"/>
</dbReference>
<dbReference type="Proteomes" id="UP000199079">
    <property type="component" value="Unassembled WGS sequence"/>
</dbReference>
<dbReference type="PANTHER" id="PTHR30349:SF64">
    <property type="entry name" value="PROPHAGE INTEGRASE INTD-RELATED"/>
    <property type="match status" value="1"/>
</dbReference>
<dbReference type="RefSeq" id="WP_092732673.1">
    <property type="nucleotide sequence ID" value="NZ_FNPC01000005.1"/>
</dbReference>
<dbReference type="Gene3D" id="1.10.443.10">
    <property type="entry name" value="Intergrase catalytic core"/>
    <property type="match status" value="1"/>
</dbReference>
<accession>A0A1H3JMY7</accession>
<dbReference type="Pfam" id="PF00589">
    <property type="entry name" value="Phage_integrase"/>
    <property type="match status" value="1"/>
</dbReference>
<dbReference type="InterPro" id="IPR044068">
    <property type="entry name" value="CB"/>
</dbReference>
<proteinExistence type="inferred from homology"/>
<keyword evidence="9" id="KW-1185">Reference proteome</keyword>
<feature type="region of interest" description="Disordered" evidence="5">
    <location>
        <begin position="1"/>
        <end position="23"/>
    </location>
</feature>
<dbReference type="InterPro" id="IPR013762">
    <property type="entry name" value="Integrase-like_cat_sf"/>
</dbReference>
<feature type="domain" description="Core-binding (CB)" evidence="7">
    <location>
        <begin position="1"/>
        <end position="98"/>
    </location>
</feature>
<dbReference type="InterPro" id="IPR010998">
    <property type="entry name" value="Integrase_recombinase_N"/>
</dbReference>
<keyword evidence="3" id="KW-0233">DNA recombination</keyword>
<evidence type="ECO:0000256" key="4">
    <source>
        <dbReference type="PROSITE-ProRule" id="PRU01248"/>
    </source>
</evidence>
<reference evidence="9" key="1">
    <citation type="submission" date="2016-10" db="EMBL/GenBank/DDBJ databases">
        <authorList>
            <person name="Varghese N."/>
            <person name="Submissions S."/>
        </authorList>
    </citation>
    <scope>NUCLEOTIDE SEQUENCE [LARGE SCALE GENOMIC DNA]</scope>
    <source>
        <strain evidence="9">DC30,IBRC 10041,KCTC 4046</strain>
    </source>
</reference>
<evidence type="ECO:0000259" key="7">
    <source>
        <dbReference type="PROSITE" id="PS51900"/>
    </source>
</evidence>
<comment type="similarity">
    <text evidence="1">Belongs to the 'phage' integrase family.</text>
</comment>
<dbReference type="PANTHER" id="PTHR30349">
    <property type="entry name" value="PHAGE INTEGRASE-RELATED"/>
    <property type="match status" value="1"/>
</dbReference>
<dbReference type="EMBL" id="FNPC01000005">
    <property type="protein sequence ID" value="SDY41247.1"/>
    <property type="molecule type" value="Genomic_DNA"/>
</dbReference>
<dbReference type="Gene3D" id="1.10.150.130">
    <property type="match status" value="1"/>
</dbReference>
<evidence type="ECO:0000256" key="1">
    <source>
        <dbReference type="ARBA" id="ARBA00008857"/>
    </source>
</evidence>
<evidence type="ECO:0000313" key="9">
    <source>
        <dbReference type="Proteomes" id="UP000199079"/>
    </source>
</evidence>
<dbReference type="OrthoDB" id="142231at2157"/>
<evidence type="ECO:0000313" key="8">
    <source>
        <dbReference type="EMBL" id="SDY41247.1"/>
    </source>
</evidence>